<reference evidence="2" key="1">
    <citation type="journal article" date="2011" name="Nat. Commun.">
        <title>Effector diversification within compartments of the Leptosphaeria maculans genome affected by Repeat-Induced Point mutations.</title>
        <authorList>
            <person name="Rouxel T."/>
            <person name="Grandaubert J."/>
            <person name="Hane J.K."/>
            <person name="Hoede C."/>
            <person name="van de Wouw A.P."/>
            <person name="Couloux A."/>
            <person name="Dominguez V."/>
            <person name="Anthouard V."/>
            <person name="Bally P."/>
            <person name="Bourras S."/>
            <person name="Cozijnsen A.J."/>
            <person name="Ciuffetti L.M."/>
            <person name="Degrave A."/>
            <person name="Dilmaghani A."/>
            <person name="Duret L."/>
            <person name="Fudal I."/>
            <person name="Goodwin S.B."/>
            <person name="Gout L."/>
            <person name="Glaser N."/>
            <person name="Linglin J."/>
            <person name="Kema G.H.J."/>
            <person name="Lapalu N."/>
            <person name="Lawrence C.B."/>
            <person name="May K."/>
            <person name="Meyer M."/>
            <person name="Ollivier B."/>
            <person name="Poulain J."/>
            <person name="Schoch C.L."/>
            <person name="Simon A."/>
            <person name="Spatafora J.W."/>
            <person name="Stachowiak A."/>
            <person name="Turgeon B.G."/>
            <person name="Tyler B.M."/>
            <person name="Vincent D."/>
            <person name="Weissenbach J."/>
            <person name="Amselem J."/>
            <person name="Quesneville H."/>
            <person name="Oliver R.P."/>
            <person name="Wincker P."/>
            <person name="Balesdent M.-H."/>
            <person name="Howlett B.J."/>
        </authorList>
    </citation>
    <scope>NUCLEOTIDE SEQUENCE [LARGE SCALE GENOMIC DNA]</scope>
    <source>
        <strain evidence="2">JN3 / isolate v23.1.3 / race Av1-4-5-6-7-8</strain>
    </source>
</reference>
<dbReference type="HOGENOM" id="CLU_2850119_0_0_1"/>
<proteinExistence type="predicted"/>
<evidence type="ECO:0000313" key="1">
    <source>
        <dbReference type="EMBL" id="CBX90172.1"/>
    </source>
</evidence>
<organism evidence="1 2">
    <name type="scientific">Leptosphaeria maculans (strain JN3 / isolate v23.1.3 / race Av1-4-5-6-7-8)</name>
    <name type="common">Blackleg fungus</name>
    <name type="synonym">Phoma lingam</name>
    <dbReference type="NCBI Taxonomy" id="985895"/>
    <lineage>
        <taxon>Eukaryota</taxon>
        <taxon>Fungi</taxon>
        <taxon>Dikarya</taxon>
        <taxon>Ascomycota</taxon>
        <taxon>Pezizomycotina</taxon>
        <taxon>Dothideomycetes</taxon>
        <taxon>Pleosporomycetidae</taxon>
        <taxon>Pleosporales</taxon>
        <taxon>Pleosporineae</taxon>
        <taxon>Leptosphaeriaceae</taxon>
        <taxon>Plenodomus</taxon>
        <taxon>Plenodomus lingam/Leptosphaeria maculans species complex</taxon>
    </lineage>
</organism>
<keyword evidence="2" id="KW-1185">Reference proteome</keyword>
<accession>E4ZFV2</accession>
<protein>
    <submittedName>
        <fullName evidence="1">Uncharacterized protein</fullName>
    </submittedName>
</protein>
<dbReference type="AlphaFoldDB" id="E4ZFV2"/>
<name>E4ZFV2_LEPMJ</name>
<sequence length="65" mass="7591">MYNILMLILLDDVGNSTPSHDPSIHPTDMFLQYNTLQSWNPINPTLHYRYSRLHASHPIPVHHTK</sequence>
<gene>
    <name evidence="1" type="ORF">LEMA_uP062980.1</name>
</gene>
<dbReference type="Proteomes" id="UP000002668">
    <property type="component" value="Genome"/>
</dbReference>
<evidence type="ECO:0000313" key="2">
    <source>
        <dbReference type="Proteomes" id="UP000002668"/>
    </source>
</evidence>
<dbReference type="EMBL" id="FP929064">
    <property type="protein sequence ID" value="CBX90172.1"/>
    <property type="molecule type" value="Genomic_DNA"/>
</dbReference>
<dbReference type="VEuPathDB" id="FungiDB:LEMA_uP062980.1"/>
<dbReference type="InParanoid" id="E4ZFV2"/>